<evidence type="ECO:0000313" key="2">
    <source>
        <dbReference type="EMBL" id="SDJ29260.1"/>
    </source>
</evidence>
<reference evidence="2 3" key="1">
    <citation type="submission" date="2016-10" db="EMBL/GenBank/DDBJ databases">
        <authorList>
            <person name="de Groot N.N."/>
        </authorList>
    </citation>
    <scope>NUCLEOTIDE SEQUENCE [LARGE SCALE GENOMIC DNA]</scope>
    <source>
        <strain evidence="2 3">CGMCC 1.10076</strain>
    </source>
</reference>
<feature type="domain" description="Bacteriophage Mx8 p63 C-terminal" evidence="1">
    <location>
        <begin position="174"/>
        <end position="240"/>
    </location>
</feature>
<sequence length="311" mass="35253">MPQHHPTILYGSPNLYLKIKNAAVSCFILSDNRQAFRMRDFQKALGYDGKSESWLLELLKGISKFSAVPEALFSALDHPETVLYNHPNGAQLSIRTIEIPSVQKILDILINARNDGHLSVGQLKFAKSAALLHNYFSNNDLQAAIEEASGFNFEKAAARTRLHQRLMAKHPNAAFEWARVLPDAFFELLGKLYGLHWNQIRTEPEMGAKTTNDLVFSRLPEDIIRILAATKPKRSYKGSQNLQQSELVQYLSSLQQLAETAGYHRNIFMQLLNRTHPKNNHWPVKDTDFSTLQAIETTTSEFNILLKKGIV</sequence>
<proteinExistence type="predicted"/>
<accession>A0A1G8SKW8</accession>
<dbReference type="EMBL" id="FNEZ01000001">
    <property type="protein sequence ID" value="SDJ29260.1"/>
    <property type="molecule type" value="Genomic_DNA"/>
</dbReference>
<dbReference type="AlphaFoldDB" id="A0A1G8SKW8"/>
<evidence type="ECO:0000313" key="3">
    <source>
        <dbReference type="Proteomes" id="UP000199580"/>
    </source>
</evidence>
<organism evidence="2 3">
    <name type="scientific">Flavobacterium noncentrifugens</name>
    <dbReference type="NCBI Taxonomy" id="1128970"/>
    <lineage>
        <taxon>Bacteria</taxon>
        <taxon>Pseudomonadati</taxon>
        <taxon>Bacteroidota</taxon>
        <taxon>Flavobacteriia</taxon>
        <taxon>Flavobacteriales</taxon>
        <taxon>Flavobacteriaceae</taxon>
        <taxon>Flavobacterium</taxon>
    </lineage>
</organism>
<keyword evidence="3" id="KW-1185">Reference proteome</keyword>
<evidence type="ECO:0000259" key="1">
    <source>
        <dbReference type="Pfam" id="PF10546"/>
    </source>
</evidence>
<name>A0A1G8SKW8_9FLAO</name>
<dbReference type="Proteomes" id="UP000199580">
    <property type="component" value="Unassembled WGS sequence"/>
</dbReference>
<dbReference type="RefSeq" id="WP_091391756.1">
    <property type="nucleotide sequence ID" value="NZ_BKAI01000002.1"/>
</dbReference>
<gene>
    <name evidence="2" type="ORF">SAMN04487935_0581</name>
</gene>
<protein>
    <submittedName>
        <fullName evidence="2">P63C domain-containing protein</fullName>
    </submittedName>
</protein>
<dbReference type="Pfam" id="PF10546">
    <property type="entry name" value="P63C"/>
    <property type="match status" value="1"/>
</dbReference>
<dbReference type="OrthoDB" id="4762429at2"/>
<dbReference type="STRING" id="1128970.SAMN04487935_0581"/>
<dbReference type="InterPro" id="IPR018874">
    <property type="entry name" value="Phage_Mx8_p63_C"/>
</dbReference>